<feature type="domain" description="Glycosyltransferase 2-like" evidence="2">
    <location>
        <begin position="281"/>
        <end position="403"/>
    </location>
</feature>
<reference evidence="3 4" key="1">
    <citation type="submission" date="2021-01" db="EMBL/GenBank/DDBJ databases">
        <title>Belnapia mucosa sp. nov. and Belnapia arida sp. nov., isolated from the Tabernas Desert (Almeria, Spain).</title>
        <authorList>
            <person name="Molina-Menor E."/>
            <person name="Vidal-Verdu A."/>
            <person name="Calonge A."/>
            <person name="Satari L."/>
            <person name="Pereto J."/>
            <person name="Porcar M."/>
        </authorList>
    </citation>
    <scope>NUCLEOTIDE SEQUENCE [LARGE SCALE GENOMIC DNA]</scope>
    <source>
        <strain evidence="3 4">T18</strain>
    </source>
</reference>
<proteinExistence type="predicted"/>
<dbReference type="SUPFAM" id="SSF53448">
    <property type="entry name" value="Nucleotide-diphospho-sugar transferases"/>
    <property type="match status" value="2"/>
</dbReference>
<dbReference type="Gene3D" id="3.90.550.10">
    <property type="entry name" value="Spore Coat Polysaccharide Biosynthesis Protein SpsA, Chain A"/>
    <property type="match status" value="2"/>
</dbReference>
<dbReference type="Pfam" id="PF00535">
    <property type="entry name" value="Glycos_transf_2"/>
    <property type="match status" value="1"/>
</dbReference>
<dbReference type="InterPro" id="IPR001173">
    <property type="entry name" value="Glyco_trans_2-like"/>
</dbReference>
<feature type="region of interest" description="Disordered" evidence="1">
    <location>
        <begin position="550"/>
        <end position="574"/>
    </location>
</feature>
<name>A0ABS1UCY4_9PROT</name>
<accession>A0ABS1UCY4</accession>
<protein>
    <submittedName>
        <fullName evidence="3">Glycosyltransferase family 2 protein</fullName>
    </submittedName>
</protein>
<gene>
    <name evidence="3" type="ORF">JMJ56_26510</name>
</gene>
<dbReference type="Proteomes" id="UP000660885">
    <property type="component" value="Unassembled WGS sequence"/>
</dbReference>
<evidence type="ECO:0000256" key="1">
    <source>
        <dbReference type="SAM" id="MobiDB-lite"/>
    </source>
</evidence>
<organism evidence="3 4">
    <name type="scientific">Belnapia arida</name>
    <dbReference type="NCBI Taxonomy" id="2804533"/>
    <lineage>
        <taxon>Bacteria</taxon>
        <taxon>Pseudomonadati</taxon>
        <taxon>Pseudomonadota</taxon>
        <taxon>Alphaproteobacteria</taxon>
        <taxon>Acetobacterales</taxon>
        <taxon>Roseomonadaceae</taxon>
        <taxon>Belnapia</taxon>
    </lineage>
</organism>
<dbReference type="RefSeq" id="WP_202834761.1">
    <property type="nucleotide sequence ID" value="NZ_JAETWB010000029.1"/>
</dbReference>
<dbReference type="CDD" id="cd04186">
    <property type="entry name" value="GT_2_like_c"/>
    <property type="match status" value="1"/>
</dbReference>
<evidence type="ECO:0000259" key="2">
    <source>
        <dbReference type="Pfam" id="PF00535"/>
    </source>
</evidence>
<keyword evidence="4" id="KW-1185">Reference proteome</keyword>
<comment type="caution">
    <text evidence="3">The sequence shown here is derived from an EMBL/GenBank/DDBJ whole genome shotgun (WGS) entry which is preliminary data.</text>
</comment>
<dbReference type="InterPro" id="IPR029044">
    <property type="entry name" value="Nucleotide-diphossugar_trans"/>
</dbReference>
<evidence type="ECO:0000313" key="4">
    <source>
        <dbReference type="Proteomes" id="UP000660885"/>
    </source>
</evidence>
<dbReference type="PANTHER" id="PTHR43179">
    <property type="entry name" value="RHAMNOSYLTRANSFERASE WBBL"/>
    <property type="match status" value="1"/>
</dbReference>
<evidence type="ECO:0000313" key="3">
    <source>
        <dbReference type="EMBL" id="MBL6081547.1"/>
    </source>
</evidence>
<dbReference type="EMBL" id="JAETWB010000029">
    <property type="protein sequence ID" value="MBL6081547.1"/>
    <property type="molecule type" value="Genomic_DNA"/>
</dbReference>
<dbReference type="PANTHER" id="PTHR43179:SF7">
    <property type="entry name" value="RHAMNOSYLTRANSFERASE WBBL"/>
    <property type="match status" value="1"/>
</dbReference>
<sequence>MPLLPGRTLRRLWHGLWELLPASALPFRLRLGGLARRMLRQVPWLTRDELQDPNDPVSYRAWLARQGPAVAAPLPAGPVISLVMPAEGEAVVELRAAIEALHGQLYPGWELCLVTPEASSALVELAAGDPRIRLLPPGPAAGLGSGDWLATLPAADRLAPHALLAVAAELTAHPEAMLAYSDEDRIDAKGLRHSPWFKPDADAVLLLQQDLACRLGVVRRAALTQDDRLDQALATRLVAAHGPRCLRHLPQVLYHRRQAPGREPGWLPLTAAVPDPAPLVSVIIPTRDGAAMLEACTAGLLGRTDYPAIELLIVDNGSTALETFALFDRLRRDPRVRILAAPGPFNYSALNNRAAVEARGEVLLLLNNDIEVIGPGWLREMVGLLLRPGIGAVGAKLLYPNGTLQHGGVVIGQGGVAGHYLPQAAPGAAGHAGSLRLVREVSAATAACLAVRRAVFEAVGGLDAEALAVAFNDIDLCLRIREAGWRILWTPLAELYHHESATRGDDVTGAKARRFASEIAHMQRRWGETLRRDPFANPNLDYSHPIPVLSDALPRPRRHAAGPTAPAPADDKAG</sequence>